<protein>
    <submittedName>
        <fullName evidence="1">Uncharacterized protein</fullName>
    </submittedName>
</protein>
<name>A0AAV7QNK4_PLEWA</name>
<accession>A0AAV7QNK4</accession>
<comment type="caution">
    <text evidence="1">The sequence shown here is derived from an EMBL/GenBank/DDBJ whole genome shotgun (WGS) entry which is preliminary data.</text>
</comment>
<reference evidence="1" key="1">
    <citation type="journal article" date="2022" name="bioRxiv">
        <title>Sequencing and chromosome-scale assembly of the giantPleurodeles waltlgenome.</title>
        <authorList>
            <person name="Brown T."/>
            <person name="Elewa A."/>
            <person name="Iarovenko S."/>
            <person name="Subramanian E."/>
            <person name="Araus A.J."/>
            <person name="Petzold A."/>
            <person name="Susuki M."/>
            <person name="Suzuki K.-i.T."/>
            <person name="Hayashi T."/>
            <person name="Toyoda A."/>
            <person name="Oliveira C."/>
            <person name="Osipova E."/>
            <person name="Leigh N.D."/>
            <person name="Simon A."/>
            <person name="Yun M.H."/>
        </authorList>
    </citation>
    <scope>NUCLEOTIDE SEQUENCE</scope>
    <source>
        <strain evidence="1">20211129_DDA</strain>
        <tissue evidence="1">Liver</tissue>
    </source>
</reference>
<gene>
    <name evidence="1" type="ORF">NDU88_007958</name>
</gene>
<organism evidence="1 2">
    <name type="scientific">Pleurodeles waltl</name>
    <name type="common">Iberian ribbed newt</name>
    <dbReference type="NCBI Taxonomy" id="8319"/>
    <lineage>
        <taxon>Eukaryota</taxon>
        <taxon>Metazoa</taxon>
        <taxon>Chordata</taxon>
        <taxon>Craniata</taxon>
        <taxon>Vertebrata</taxon>
        <taxon>Euteleostomi</taxon>
        <taxon>Amphibia</taxon>
        <taxon>Batrachia</taxon>
        <taxon>Caudata</taxon>
        <taxon>Salamandroidea</taxon>
        <taxon>Salamandridae</taxon>
        <taxon>Pleurodelinae</taxon>
        <taxon>Pleurodeles</taxon>
    </lineage>
</organism>
<proteinExistence type="predicted"/>
<dbReference type="Proteomes" id="UP001066276">
    <property type="component" value="Chromosome 6"/>
</dbReference>
<keyword evidence="2" id="KW-1185">Reference proteome</keyword>
<dbReference type="EMBL" id="JANPWB010000010">
    <property type="protein sequence ID" value="KAJ1141630.1"/>
    <property type="molecule type" value="Genomic_DNA"/>
</dbReference>
<evidence type="ECO:0000313" key="2">
    <source>
        <dbReference type="Proteomes" id="UP001066276"/>
    </source>
</evidence>
<sequence>MASFCCGMVSHSPGRSVQGWERELGLPHATLSEAGAMRVPFHPRRAFLFIPTSARAESAWVRAAAPCCFWNGVKVQSELLCKLVELGPLPTLAAACAPRLQTPSLDPSPPPTYETAAQAAVYKALERWAGCLHICTHLESLPACLSRRRLCKGLRFYEED</sequence>
<dbReference type="AlphaFoldDB" id="A0AAV7QNK4"/>
<evidence type="ECO:0000313" key="1">
    <source>
        <dbReference type="EMBL" id="KAJ1141630.1"/>
    </source>
</evidence>